<dbReference type="AlphaFoldDB" id="A0A6G6GPG7"/>
<dbReference type="Pfam" id="PF10458">
    <property type="entry name" value="Val_tRNA-synt_C"/>
    <property type="match status" value="1"/>
</dbReference>
<dbReference type="GO" id="GO:0005524">
    <property type="term" value="F:ATP binding"/>
    <property type="evidence" value="ECO:0007669"/>
    <property type="project" value="UniProtKB-UniRule"/>
</dbReference>
<dbReference type="NCBIfam" id="TIGR00422">
    <property type="entry name" value="valS"/>
    <property type="match status" value="1"/>
</dbReference>
<dbReference type="GO" id="GO:0005829">
    <property type="term" value="C:cytosol"/>
    <property type="evidence" value="ECO:0007669"/>
    <property type="project" value="TreeGrafter"/>
</dbReference>
<dbReference type="InterPro" id="IPR019499">
    <property type="entry name" value="Val-tRNA_synth_tRNA-bd"/>
</dbReference>
<dbReference type="GO" id="GO:0006438">
    <property type="term" value="P:valyl-tRNA aminoacylation"/>
    <property type="evidence" value="ECO:0007669"/>
    <property type="project" value="UniProtKB-UniRule"/>
</dbReference>
<organism evidence="16 17">
    <name type="scientific">Rasiella rasia</name>
    <dbReference type="NCBI Taxonomy" id="2744027"/>
    <lineage>
        <taxon>Bacteria</taxon>
        <taxon>Pseudomonadati</taxon>
        <taxon>Bacteroidota</taxon>
        <taxon>Flavobacteriia</taxon>
        <taxon>Flavobacteriales</taxon>
        <taxon>Flavobacteriaceae</taxon>
        <taxon>Rasiella</taxon>
    </lineage>
</organism>
<dbReference type="HAMAP" id="MF_02004">
    <property type="entry name" value="Val_tRNA_synth_type1"/>
    <property type="match status" value="1"/>
</dbReference>
<keyword evidence="3 12" id="KW-0963">Cytoplasm</keyword>
<dbReference type="SUPFAM" id="SSF47323">
    <property type="entry name" value="Anticodon-binding domain of a subclass of class I aminoacyl-tRNA synthetases"/>
    <property type="match status" value="1"/>
</dbReference>
<dbReference type="Proteomes" id="UP000505306">
    <property type="component" value="Chromosome"/>
</dbReference>
<dbReference type="PROSITE" id="PS00178">
    <property type="entry name" value="AA_TRNA_LIGASE_I"/>
    <property type="match status" value="1"/>
</dbReference>
<evidence type="ECO:0000256" key="5">
    <source>
        <dbReference type="ARBA" id="ARBA00022741"/>
    </source>
</evidence>
<evidence type="ECO:0000256" key="11">
    <source>
        <dbReference type="ARBA" id="ARBA00060830"/>
    </source>
</evidence>
<keyword evidence="7 12" id="KW-0648">Protein biosynthesis</keyword>
<dbReference type="InterPro" id="IPR013155">
    <property type="entry name" value="M/V/L/I-tRNA-synth_anticd-bd"/>
</dbReference>
<dbReference type="NCBIfam" id="NF004349">
    <property type="entry name" value="PRK05729.1"/>
    <property type="match status" value="1"/>
</dbReference>
<evidence type="ECO:0000256" key="9">
    <source>
        <dbReference type="ARBA" id="ARBA00023146"/>
    </source>
</evidence>
<dbReference type="InterPro" id="IPR009008">
    <property type="entry name" value="Val/Leu/Ile-tRNA-synth_edit"/>
</dbReference>
<keyword evidence="9 12" id="KW-0030">Aminoacyl-tRNA synthetase</keyword>
<evidence type="ECO:0000259" key="14">
    <source>
        <dbReference type="Pfam" id="PF08264"/>
    </source>
</evidence>
<feature type="domain" description="Aminoacyl-tRNA synthetase class Ia" evidence="13">
    <location>
        <begin position="15"/>
        <end position="573"/>
    </location>
</feature>
<evidence type="ECO:0000313" key="17">
    <source>
        <dbReference type="Proteomes" id="UP000505306"/>
    </source>
</evidence>
<protein>
    <recommendedName>
        <fullName evidence="12">Valine--tRNA ligase</fullName>
        <ecNumber evidence="12">6.1.1.9</ecNumber>
    </recommendedName>
    <alternativeName>
        <fullName evidence="12">Valyl-tRNA synthetase</fullName>
        <shortName evidence="12">ValRS</shortName>
    </alternativeName>
</protein>
<comment type="domain">
    <text evidence="12">The C-terminal coiled-coil domain is crucial for aminoacylation activity.</text>
</comment>
<dbReference type="GO" id="GO:0004832">
    <property type="term" value="F:valine-tRNA ligase activity"/>
    <property type="evidence" value="ECO:0007669"/>
    <property type="project" value="UniProtKB-UniRule"/>
</dbReference>
<dbReference type="Gene3D" id="3.90.740.10">
    <property type="entry name" value="Valyl/Leucyl/Isoleucyl-tRNA synthetase, editing domain"/>
    <property type="match status" value="1"/>
</dbReference>
<comment type="subcellular location">
    <subcellularLocation>
        <location evidence="1 12">Cytoplasm</location>
    </subcellularLocation>
</comment>
<dbReference type="InterPro" id="IPR001412">
    <property type="entry name" value="aa-tRNA-synth_I_CS"/>
</dbReference>
<dbReference type="SUPFAM" id="SSF52374">
    <property type="entry name" value="Nucleotidylyl transferase"/>
    <property type="match status" value="1"/>
</dbReference>
<dbReference type="SUPFAM" id="SSF50677">
    <property type="entry name" value="ValRS/IleRS/LeuRS editing domain"/>
    <property type="match status" value="1"/>
</dbReference>
<feature type="short sequence motif" description="'HIGH' region" evidence="12">
    <location>
        <begin position="43"/>
        <end position="53"/>
    </location>
</feature>
<evidence type="ECO:0000256" key="3">
    <source>
        <dbReference type="ARBA" id="ARBA00022490"/>
    </source>
</evidence>
<dbReference type="Gene3D" id="3.40.50.620">
    <property type="entry name" value="HUPs"/>
    <property type="match status" value="2"/>
</dbReference>
<comment type="function">
    <text evidence="12">Catalyzes the attachment of valine to tRNA(Val). As ValRS can inadvertently accommodate and process structurally similar amino acids such as threonine, to avoid such errors, it has a 'posttransfer' editing activity that hydrolyzes mischarged Thr-tRNA(Val) in a tRNA-dependent manner.</text>
</comment>
<dbReference type="InterPro" id="IPR033705">
    <property type="entry name" value="Anticodon_Ia_Val"/>
</dbReference>
<dbReference type="InterPro" id="IPR037118">
    <property type="entry name" value="Val-tRNA_synth_C_sf"/>
</dbReference>
<evidence type="ECO:0000256" key="6">
    <source>
        <dbReference type="ARBA" id="ARBA00022840"/>
    </source>
</evidence>
<dbReference type="Gene3D" id="1.10.287.380">
    <property type="entry name" value="Valyl-tRNA synthetase, C-terminal domain"/>
    <property type="match status" value="1"/>
</dbReference>
<keyword evidence="8 12" id="KW-0175">Coiled coil</keyword>
<feature type="binding site" evidence="12">
    <location>
        <position position="537"/>
    </location>
    <ligand>
        <name>ATP</name>
        <dbReference type="ChEBI" id="CHEBI:30616"/>
    </ligand>
</feature>
<dbReference type="PRINTS" id="PR00986">
    <property type="entry name" value="TRNASYNTHVAL"/>
</dbReference>
<dbReference type="GO" id="GO:0002161">
    <property type="term" value="F:aminoacyl-tRNA deacylase activity"/>
    <property type="evidence" value="ECO:0007669"/>
    <property type="project" value="InterPro"/>
</dbReference>
<evidence type="ECO:0000256" key="7">
    <source>
        <dbReference type="ARBA" id="ARBA00022917"/>
    </source>
</evidence>
<keyword evidence="17" id="KW-1185">Reference proteome</keyword>
<evidence type="ECO:0000259" key="13">
    <source>
        <dbReference type="Pfam" id="PF00133"/>
    </source>
</evidence>
<dbReference type="PANTHER" id="PTHR11946">
    <property type="entry name" value="VALYL-TRNA SYNTHETASES"/>
    <property type="match status" value="1"/>
</dbReference>
<proteinExistence type="inferred from homology"/>
<comment type="catalytic activity">
    <reaction evidence="10 12">
        <text>tRNA(Val) + L-valine + ATP = L-valyl-tRNA(Val) + AMP + diphosphate</text>
        <dbReference type="Rhea" id="RHEA:10704"/>
        <dbReference type="Rhea" id="RHEA-COMP:9672"/>
        <dbReference type="Rhea" id="RHEA-COMP:9708"/>
        <dbReference type="ChEBI" id="CHEBI:30616"/>
        <dbReference type="ChEBI" id="CHEBI:33019"/>
        <dbReference type="ChEBI" id="CHEBI:57762"/>
        <dbReference type="ChEBI" id="CHEBI:78442"/>
        <dbReference type="ChEBI" id="CHEBI:78537"/>
        <dbReference type="ChEBI" id="CHEBI:456215"/>
        <dbReference type="EC" id="6.1.1.9"/>
    </reaction>
</comment>
<comment type="subunit">
    <text evidence="2 12">Monomer.</text>
</comment>
<dbReference type="InterPro" id="IPR009080">
    <property type="entry name" value="tRNAsynth_Ia_anticodon-bd"/>
</dbReference>
<dbReference type="FunFam" id="1.10.287.380:FF:000001">
    <property type="entry name" value="Valine--tRNA ligase"/>
    <property type="match status" value="1"/>
</dbReference>
<gene>
    <name evidence="12" type="primary">valS</name>
    <name evidence="16" type="ORF">G5B37_13255</name>
</gene>
<dbReference type="CDD" id="cd00817">
    <property type="entry name" value="ValRS_core"/>
    <property type="match status" value="1"/>
</dbReference>
<dbReference type="EC" id="6.1.1.9" evidence="12"/>
<evidence type="ECO:0000256" key="10">
    <source>
        <dbReference type="ARBA" id="ARBA00047552"/>
    </source>
</evidence>
<dbReference type="SUPFAM" id="SSF46589">
    <property type="entry name" value="tRNA-binding arm"/>
    <property type="match status" value="1"/>
</dbReference>
<dbReference type="Gene3D" id="1.10.730.10">
    <property type="entry name" value="Isoleucyl-tRNA Synthetase, Domain 1"/>
    <property type="match status" value="1"/>
</dbReference>
<dbReference type="InterPro" id="IPR002300">
    <property type="entry name" value="aa-tRNA-synth_Ia"/>
</dbReference>
<dbReference type="Pfam" id="PF00133">
    <property type="entry name" value="tRNA-synt_1"/>
    <property type="match status" value="1"/>
</dbReference>
<keyword evidence="5 12" id="KW-0547">Nucleotide-binding</keyword>
<dbReference type="CDD" id="cd07962">
    <property type="entry name" value="Anticodon_Ia_Val"/>
    <property type="match status" value="1"/>
</dbReference>
<feature type="domain" description="Methionyl/Valyl/Leucyl/Isoleucyl-tRNA synthetase anticodon-binding" evidence="14">
    <location>
        <begin position="615"/>
        <end position="755"/>
    </location>
</feature>
<dbReference type="EMBL" id="CP049057">
    <property type="protein sequence ID" value="QIE60495.1"/>
    <property type="molecule type" value="Genomic_DNA"/>
</dbReference>
<evidence type="ECO:0000256" key="2">
    <source>
        <dbReference type="ARBA" id="ARBA00011245"/>
    </source>
</evidence>
<dbReference type="KEGG" id="mgel:G5B37_13255"/>
<dbReference type="FunFam" id="3.40.50.620:FF:000032">
    <property type="entry name" value="Valine--tRNA ligase"/>
    <property type="match status" value="1"/>
</dbReference>
<dbReference type="InterPro" id="IPR014729">
    <property type="entry name" value="Rossmann-like_a/b/a_fold"/>
</dbReference>
<name>A0A6G6GPG7_9FLAO</name>
<dbReference type="InterPro" id="IPR010978">
    <property type="entry name" value="tRNA-bd_arm"/>
</dbReference>
<dbReference type="Pfam" id="PF08264">
    <property type="entry name" value="Anticodon_1"/>
    <property type="match status" value="1"/>
</dbReference>
<evidence type="ECO:0000256" key="1">
    <source>
        <dbReference type="ARBA" id="ARBA00004496"/>
    </source>
</evidence>
<sequence>MALAAKYDAQSVEDKWYSYWMEQGYFHSEVNEKEAYTIVIPPPNVTGVLHMGHMLNNTLQDVLIRRARLKGFNACWVPGTDHASIATEAKVVAKLKAEGIDKDDLTREEFLEHAWEWTHKHGGIILEQLKKLGASCDWERTKFTMDEDLSKSVIKVFVDLYNKGKVYRGYRMVNWDPQAKTTLSDEEVNYVEKQGNLYYLNYKIEGSTDHLTIATTRPETILGDTAICINPNDDRFKHLKGKKAIVPICNRAIPIIEDTYVDMEFGTGCLKVTPAHDENDKILGDTHKLEVIDIFNDDATLNSFGMHYEGKDRFVARKEIVAELTEMGVLAKTEQHNNKIGTSERTGAVIEPKLSDQWFLSMKDLAQPALDAVLEKDVNLVPEKFVNTYRHWMENVRDWNISRQLWWGHQIPAYFYGDGKEDFVVAETIEAALPLAKEKAQNDSLTISDLQQDPDALDTWFSSWLWPISVFNGILEPENEEINYYYPTNDLVTAPEILFFWVARMIIAGYEYRGEKPFTNVYLTGIVRDKQRRKMSKSLGNSPDPIELMNQYGADGVRVGMLLSSPAGNDLMFDEDLCKQGSGFVNKIWNAYRLIDGWEVSETEKDTEAAAIAIKWYQNKFQKVLVEIEDHYSKYRISDALMATYKLIWDDFCSWLLEMVKPEYGKPIAATTYKQVLSILEENLKVLHPFVPFISEEIWQHITERTSEEALIVSTWPKAETFDESFIQEFEFAAEVISGIRTIRKQKNISFKDSIDLSVINNEKASTNFDAVISKLGKIATLSYTTEAVEGALTFRVKSNEYFVPIAGAINVEEEIAKLSEELAYTEGFLKSVQKKLSNERFVAGAPEQVVAVEKRKEADALAKIETIKASLKGLQ</sequence>
<dbReference type="InterPro" id="IPR002303">
    <property type="entry name" value="Valyl-tRNA_ligase"/>
</dbReference>
<keyword evidence="6 12" id="KW-0067">ATP-binding</keyword>
<comment type="similarity">
    <text evidence="11 12">Belongs to the class-I aminoacyl-tRNA synthetase family. ValS type 1 subfamily.</text>
</comment>
<evidence type="ECO:0000313" key="16">
    <source>
        <dbReference type="EMBL" id="QIE60495.1"/>
    </source>
</evidence>
<reference evidence="16 17" key="1">
    <citation type="submission" date="2020-02" db="EMBL/GenBank/DDBJ databases">
        <title>Complete genome sequence of Flavobacteriaceae bacterium.</title>
        <authorList>
            <person name="Kim S.-J."/>
            <person name="Kim Y.-S."/>
            <person name="Kim K.-H."/>
        </authorList>
    </citation>
    <scope>NUCLEOTIDE SEQUENCE [LARGE SCALE GENOMIC DNA]</scope>
    <source>
        <strain evidence="16 17">RR4-40</strain>
    </source>
</reference>
<evidence type="ECO:0000256" key="12">
    <source>
        <dbReference type="HAMAP-Rule" id="MF_02004"/>
    </source>
</evidence>
<keyword evidence="4 12" id="KW-0436">Ligase</keyword>
<evidence type="ECO:0000256" key="8">
    <source>
        <dbReference type="ARBA" id="ARBA00023054"/>
    </source>
</evidence>
<dbReference type="RefSeq" id="WP_164680507.1">
    <property type="nucleotide sequence ID" value="NZ_CP049057.1"/>
</dbReference>
<evidence type="ECO:0000256" key="4">
    <source>
        <dbReference type="ARBA" id="ARBA00022598"/>
    </source>
</evidence>
<accession>A0A6G6GPG7</accession>
<dbReference type="PANTHER" id="PTHR11946:SF109">
    <property type="entry name" value="VALINE--TRNA LIGASE"/>
    <property type="match status" value="1"/>
</dbReference>
<comment type="domain">
    <text evidence="12">ValRS has two distinct active sites: one for aminoacylation and one for editing. The misactivated threonine is translocated from the active site to the editing site.</text>
</comment>
<feature type="short sequence motif" description="'KMSKS' region" evidence="12">
    <location>
        <begin position="534"/>
        <end position="538"/>
    </location>
</feature>
<feature type="domain" description="Valyl-tRNA synthetase tRNA-binding arm" evidence="15">
    <location>
        <begin position="811"/>
        <end position="876"/>
    </location>
</feature>
<evidence type="ECO:0000259" key="15">
    <source>
        <dbReference type="Pfam" id="PF10458"/>
    </source>
</evidence>